<dbReference type="PANTHER" id="PTHR38030">
    <property type="entry name" value="PROTOPORPHYRINOGEN IX DEHYDROGENASE [MENAQUINONE]"/>
    <property type="match status" value="1"/>
</dbReference>
<evidence type="ECO:0000313" key="2">
    <source>
        <dbReference type="EMBL" id="MDA0164959.1"/>
    </source>
</evidence>
<reference evidence="2" key="1">
    <citation type="submission" date="2022-10" db="EMBL/GenBank/DDBJ databases">
        <title>The WGS of Solirubrobacter ginsenosidimutans DSM 21036.</title>
        <authorList>
            <person name="Jiang Z."/>
        </authorList>
    </citation>
    <scope>NUCLEOTIDE SEQUENCE</scope>
    <source>
        <strain evidence="2">DSM 21036</strain>
    </source>
</reference>
<gene>
    <name evidence="2" type="ORF">OM076_32110</name>
</gene>
<organism evidence="2 3">
    <name type="scientific">Solirubrobacter ginsenosidimutans</name>
    <dbReference type="NCBI Taxonomy" id="490573"/>
    <lineage>
        <taxon>Bacteria</taxon>
        <taxon>Bacillati</taxon>
        <taxon>Actinomycetota</taxon>
        <taxon>Thermoleophilia</taxon>
        <taxon>Solirubrobacterales</taxon>
        <taxon>Solirubrobacteraceae</taxon>
        <taxon>Solirubrobacter</taxon>
    </lineage>
</organism>
<dbReference type="GO" id="GO:0006783">
    <property type="term" value="P:heme biosynthetic process"/>
    <property type="evidence" value="ECO:0007669"/>
    <property type="project" value="TreeGrafter"/>
</dbReference>
<dbReference type="Pfam" id="PF12724">
    <property type="entry name" value="Flavodoxin_5"/>
    <property type="match status" value="1"/>
</dbReference>
<evidence type="ECO:0000313" key="3">
    <source>
        <dbReference type="Proteomes" id="UP001149140"/>
    </source>
</evidence>
<keyword evidence="3" id="KW-1185">Reference proteome</keyword>
<accession>A0A9X3MY83</accession>
<dbReference type="Proteomes" id="UP001149140">
    <property type="component" value="Unassembled WGS sequence"/>
</dbReference>
<dbReference type="PANTHER" id="PTHR38030:SF2">
    <property type="entry name" value="PROTOPORPHYRINOGEN IX DEHYDROGENASE [QUINONE]"/>
    <property type="match status" value="1"/>
</dbReference>
<comment type="caution">
    <text evidence="2">The sequence shown here is derived from an EMBL/GenBank/DDBJ whole genome shotgun (WGS) entry which is preliminary data.</text>
</comment>
<dbReference type="SUPFAM" id="SSF52218">
    <property type="entry name" value="Flavoproteins"/>
    <property type="match status" value="1"/>
</dbReference>
<name>A0A9X3MY83_9ACTN</name>
<protein>
    <recommendedName>
        <fullName evidence="1">Flavodoxin domain-containing protein</fullName>
    </recommendedName>
</protein>
<dbReference type="GO" id="GO:0010181">
    <property type="term" value="F:FMN binding"/>
    <property type="evidence" value="ECO:0007669"/>
    <property type="project" value="TreeGrafter"/>
</dbReference>
<dbReference type="RefSeq" id="WP_270044214.1">
    <property type="nucleotide sequence ID" value="NZ_JAPDOD010000040.1"/>
</dbReference>
<dbReference type="EMBL" id="JAPDOD010000040">
    <property type="protein sequence ID" value="MDA0164959.1"/>
    <property type="molecule type" value="Genomic_DNA"/>
</dbReference>
<dbReference type="InterPro" id="IPR026816">
    <property type="entry name" value="Flavodoxin_dom"/>
</dbReference>
<dbReference type="InterPro" id="IPR029039">
    <property type="entry name" value="Flavoprotein-like_sf"/>
</dbReference>
<dbReference type="InterPro" id="IPR052200">
    <property type="entry name" value="Protoporphyrinogen_IX_DH"/>
</dbReference>
<dbReference type="AlphaFoldDB" id="A0A9X3MY83"/>
<proteinExistence type="predicted"/>
<sequence length="153" mass="16732">MLGDGDLRDVASAGGLELGDYDAVVVGASIHVGHHQKQLVEWCARQASVLNAMPSAFFSVCLTAADDTEESREATSGYLADFEARTGWTPRLRATFAGALQYREYDFATRLLMRLLMKHQDHPTDASRDYDFTDWAAVDEFARACVALPAGAV</sequence>
<evidence type="ECO:0000259" key="1">
    <source>
        <dbReference type="Pfam" id="PF12724"/>
    </source>
</evidence>
<feature type="domain" description="Flavodoxin" evidence="1">
    <location>
        <begin position="6"/>
        <end position="126"/>
    </location>
</feature>
<dbReference type="GO" id="GO:0070819">
    <property type="term" value="F:menaquinone-dependent protoporphyrinogen oxidase activity"/>
    <property type="evidence" value="ECO:0007669"/>
    <property type="project" value="TreeGrafter"/>
</dbReference>